<dbReference type="Pfam" id="PF04228">
    <property type="entry name" value="Zn_peptidase"/>
    <property type="match status" value="1"/>
</dbReference>
<keyword evidence="2" id="KW-1185">Reference proteome</keyword>
<protein>
    <submittedName>
        <fullName evidence="1">Peptidase</fullName>
    </submittedName>
</protein>
<proteinExistence type="predicted"/>
<sequence length="472" mass="49864">MLTLTCAAVIATSCSPASPTVVDGRAVSMRFDPNRVAGLPATDGPSGPLVPEPSAVGRVRNTDDGQIDRSALLAIEDIEEFWQVNYPPSLPGDFAAVSELVSVDPDEPRPKVCGKDPDLFAFNAAYCRRQNVIVWDRVELLPVAEKYFGDLSINALLAHEYGHAIQNASGLVNEDTDVLVREQQADCFTGVYLRWVAEGSSPRFAMNTTDALDKVLAGAIAIRDRPPDFTLFGLLPGGATHGTALDRVSAFQQGFDLGADSCGTIDAHEIQERRGDDIPAALFDPASPHSDMAITEQTLSMLIAVLNDTFAPARPPTLRTGGSSCGSGPALYCANTNTIDVDLAGLEQLGTPASESQRVLLQGDNSAISAVASRYMLAVQNERELAIDGPTAAMRTACLTGVAQSKLADPAVSDDQLVLGAGDLDEAVSGLLTNGIAASDAQGVAVPSGFTRILAFRLGLSSDVERCFRQFR</sequence>
<dbReference type="InterPro" id="IPR007343">
    <property type="entry name" value="Uncharacterised_pept_Zn_put"/>
</dbReference>
<dbReference type="Proteomes" id="UP001060504">
    <property type="component" value="Unassembled WGS sequence"/>
</dbReference>
<gene>
    <name evidence="1" type="ORF">NGTWS1702_34350</name>
</gene>
<dbReference type="SUPFAM" id="SSF55486">
    <property type="entry name" value="Metalloproteases ('zincins'), catalytic domain"/>
    <property type="match status" value="1"/>
</dbReference>
<evidence type="ECO:0000313" key="1">
    <source>
        <dbReference type="EMBL" id="GJF09963.1"/>
    </source>
</evidence>
<organism evidence="1 2">
    <name type="scientific">Mycolicibacterium cyprinidarum</name>
    <dbReference type="NCBI Taxonomy" id="2860311"/>
    <lineage>
        <taxon>Bacteria</taxon>
        <taxon>Bacillati</taxon>
        <taxon>Actinomycetota</taxon>
        <taxon>Actinomycetes</taxon>
        <taxon>Mycobacteriales</taxon>
        <taxon>Mycobacteriaceae</taxon>
        <taxon>Mycolicibacterium</taxon>
    </lineage>
</organism>
<accession>A0ABQ4V6L5</accession>
<comment type="caution">
    <text evidence="1">The sequence shown here is derived from an EMBL/GenBank/DDBJ whole genome shotgun (WGS) entry which is preliminary data.</text>
</comment>
<evidence type="ECO:0000313" key="2">
    <source>
        <dbReference type="Proteomes" id="UP001060504"/>
    </source>
</evidence>
<dbReference type="EMBL" id="BPRH01003596">
    <property type="protein sequence ID" value="GJF09963.1"/>
    <property type="molecule type" value="Genomic_DNA"/>
</dbReference>
<name>A0ABQ4V6L5_9MYCO</name>
<reference evidence="1 2" key="1">
    <citation type="submission" date="2021-08" db="EMBL/GenBank/DDBJ databases">
        <title>Draft genome sequence of Mycolicibacterium sp. NGTWS1702 strain.</title>
        <authorList>
            <person name="Matsumoto M."/>
            <person name="Tang B.C.C."/>
            <person name="Machida Y."/>
            <person name="Matoyama H."/>
            <person name="Kishihara T."/>
            <person name="Sato S."/>
            <person name="Kondo I."/>
            <person name="Sano M."/>
            <person name="Kato G."/>
        </authorList>
    </citation>
    <scope>NUCLEOTIDE SEQUENCE [LARGE SCALE GENOMIC DNA]</scope>
    <source>
        <strain evidence="1 2">NGTWSNA01</strain>
    </source>
</reference>